<feature type="coiled-coil region" evidence="1">
    <location>
        <begin position="294"/>
        <end position="353"/>
    </location>
</feature>
<proteinExistence type="predicted"/>
<feature type="region of interest" description="Disordered" evidence="2">
    <location>
        <begin position="63"/>
        <end position="89"/>
    </location>
</feature>
<feature type="compositionally biased region" description="Low complexity" evidence="2">
    <location>
        <begin position="69"/>
        <end position="88"/>
    </location>
</feature>
<feature type="region of interest" description="Disordered" evidence="2">
    <location>
        <begin position="261"/>
        <end position="290"/>
    </location>
</feature>
<accession>A0A8S1GW87</accession>
<evidence type="ECO:0000256" key="2">
    <source>
        <dbReference type="SAM" id="MobiDB-lite"/>
    </source>
</evidence>
<organism evidence="3 4">
    <name type="scientific">Caenorhabditis auriculariae</name>
    <dbReference type="NCBI Taxonomy" id="2777116"/>
    <lineage>
        <taxon>Eukaryota</taxon>
        <taxon>Metazoa</taxon>
        <taxon>Ecdysozoa</taxon>
        <taxon>Nematoda</taxon>
        <taxon>Chromadorea</taxon>
        <taxon>Rhabditida</taxon>
        <taxon>Rhabditina</taxon>
        <taxon>Rhabditomorpha</taxon>
        <taxon>Rhabditoidea</taxon>
        <taxon>Rhabditidae</taxon>
        <taxon>Peloderinae</taxon>
        <taxon>Caenorhabditis</taxon>
    </lineage>
</organism>
<dbReference type="EMBL" id="CAJGYM010000003">
    <property type="protein sequence ID" value="CAD6185640.1"/>
    <property type="molecule type" value="Genomic_DNA"/>
</dbReference>
<keyword evidence="4" id="KW-1185">Reference proteome</keyword>
<feature type="coiled-coil region" evidence="1">
    <location>
        <begin position="128"/>
        <end position="223"/>
    </location>
</feature>
<feature type="region of interest" description="Disordered" evidence="2">
    <location>
        <begin position="1"/>
        <end position="39"/>
    </location>
</feature>
<evidence type="ECO:0000313" key="3">
    <source>
        <dbReference type="EMBL" id="CAD6185640.1"/>
    </source>
</evidence>
<sequence>MPTSDPGPSTPVKTVDDRQTPINEKWSEKNLENDEDEEMNRRFFLPPGYRYFELPSSSQLAEQKSGAISSSTTLPCTSSAPTTTTSSPAVVERLRRFGDVASDSKLATTPSRPNDDLSRVPPAVIIQLEKANRTIASQTLEIERLRASDQQVETDYLRAQVNELEREMQSSRERFLEQEELLAEMNHEMEVLLREKRAMQASYLELEKKYKRAKLASKELTKILENDVMCLSTPSRLPAGSNSIDRTPDGATSLVERSRAMAIQQESEDRRDRSEALNESVRHRKASKAEEQTKEILQRVLVENEDLLLELERERRTATSLHDDLETNRRLEIMNLKEQLKKADSKALQCENDLSRTSTDLALERARCDALTLELHELDAMFTQTQSTTQAYAMENEELIEKCRQAQQAVITLNAKLEAQGIDLINTKRTLRNLQQNVPLGTN</sequence>
<dbReference type="Proteomes" id="UP000835052">
    <property type="component" value="Unassembled WGS sequence"/>
</dbReference>
<feature type="compositionally biased region" description="Basic and acidic residues" evidence="2">
    <location>
        <begin position="267"/>
        <end position="276"/>
    </location>
</feature>
<feature type="compositionally biased region" description="Basic and acidic residues" evidence="2">
    <location>
        <begin position="14"/>
        <end position="32"/>
    </location>
</feature>
<comment type="caution">
    <text evidence="3">The sequence shown here is derived from an EMBL/GenBank/DDBJ whole genome shotgun (WGS) entry which is preliminary data.</text>
</comment>
<evidence type="ECO:0000256" key="1">
    <source>
        <dbReference type="SAM" id="Coils"/>
    </source>
</evidence>
<name>A0A8S1GW87_9PELO</name>
<evidence type="ECO:0000313" key="4">
    <source>
        <dbReference type="Proteomes" id="UP000835052"/>
    </source>
</evidence>
<gene>
    <name evidence="3" type="ORF">CAUJ_LOCUS1559</name>
</gene>
<dbReference type="OrthoDB" id="5850475at2759"/>
<reference evidence="3" key="1">
    <citation type="submission" date="2020-10" db="EMBL/GenBank/DDBJ databases">
        <authorList>
            <person name="Kikuchi T."/>
        </authorList>
    </citation>
    <scope>NUCLEOTIDE SEQUENCE</scope>
    <source>
        <strain evidence="3">NKZ352</strain>
    </source>
</reference>
<dbReference type="AlphaFoldDB" id="A0A8S1GW87"/>
<keyword evidence="1" id="KW-0175">Coiled coil</keyword>
<protein>
    <submittedName>
        <fullName evidence="3">Uncharacterized protein</fullName>
    </submittedName>
</protein>